<feature type="compositionally biased region" description="Polar residues" evidence="1">
    <location>
        <begin position="63"/>
        <end position="88"/>
    </location>
</feature>
<dbReference type="AlphaFoldDB" id="A0AA36GM18"/>
<evidence type="ECO:0000313" key="3">
    <source>
        <dbReference type="Proteomes" id="UP001176961"/>
    </source>
</evidence>
<organism evidence="2 3">
    <name type="scientific">Cylicocyclus nassatus</name>
    <name type="common">Nematode worm</name>
    <dbReference type="NCBI Taxonomy" id="53992"/>
    <lineage>
        <taxon>Eukaryota</taxon>
        <taxon>Metazoa</taxon>
        <taxon>Ecdysozoa</taxon>
        <taxon>Nematoda</taxon>
        <taxon>Chromadorea</taxon>
        <taxon>Rhabditida</taxon>
        <taxon>Rhabditina</taxon>
        <taxon>Rhabditomorpha</taxon>
        <taxon>Strongyloidea</taxon>
        <taxon>Strongylidae</taxon>
        <taxon>Cylicocyclus</taxon>
    </lineage>
</organism>
<name>A0AA36GM18_CYLNA</name>
<protein>
    <submittedName>
        <fullName evidence="2">Uncharacterized protein</fullName>
    </submittedName>
</protein>
<proteinExistence type="predicted"/>
<comment type="caution">
    <text evidence="2">The sequence shown here is derived from an EMBL/GenBank/DDBJ whole genome shotgun (WGS) entry which is preliminary data.</text>
</comment>
<evidence type="ECO:0000313" key="2">
    <source>
        <dbReference type="EMBL" id="CAJ0594563.1"/>
    </source>
</evidence>
<feature type="region of interest" description="Disordered" evidence="1">
    <location>
        <begin position="44"/>
        <end position="103"/>
    </location>
</feature>
<sequence>MCAFQDVLSSAASALEAISTAKLQDELKRDCARLAKELRTFMGKLEEGAKSVERKAKSIPKSDATTETASSDVADSTKKTSAQANIPSKSPDMPKIAPLPKGDRQLVLTTAQRSSPTAKLQKTQESLRLPSAQAQKELRIAKTRQLLHLLRM</sequence>
<dbReference type="Proteomes" id="UP001176961">
    <property type="component" value="Unassembled WGS sequence"/>
</dbReference>
<feature type="compositionally biased region" description="Basic and acidic residues" evidence="1">
    <location>
        <begin position="44"/>
        <end position="56"/>
    </location>
</feature>
<evidence type="ECO:0000256" key="1">
    <source>
        <dbReference type="SAM" id="MobiDB-lite"/>
    </source>
</evidence>
<reference evidence="2" key="1">
    <citation type="submission" date="2023-07" db="EMBL/GenBank/DDBJ databases">
        <authorList>
            <consortium name="CYATHOMIX"/>
        </authorList>
    </citation>
    <scope>NUCLEOTIDE SEQUENCE</scope>
    <source>
        <strain evidence="2">N/A</strain>
    </source>
</reference>
<dbReference type="EMBL" id="CATQJL010000112">
    <property type="protein sequence ID" value="CAJ0594563.1"/>
    <property type="molecule type" value="Genomic_DNA"/>
</dbReference>
<gene>
    <name evidence="2" type="ORF">CYNAS_LOCUS6546</name>
</gene>
<keyword evidence="3" id="KW-1185">Reference proteome</keyword>
<accession>A0AA36GM18</accession>